<keyword evidence="3" id="KW-1185">Reference proteome</keyword>
<sequence>MTKEMAILYNTECRSELLFMNPREGKYISCSYKPKDLPRATDVTVSSDNNIYILTHERESDGQLSIYKYNHAGNVWEDAGMSSVSEWQTIGNDSTCYDEQLVEVDGILFCIAADAEGDSGLVWMKKYNRHADQWEECSQLQLDVVADVYREALSCGSYLYYLGSIEMHRYDPSQDRWCKLTPPMMEDEVSTAVAMGTDIFCTNLISVRLSCTTQSQTNGRNYKAGRIQETFISIMFPGFSYWRTSCT</sequence>
<evidence type="ECO:0000313" key="3">
    <source>
        <dbReference type="Proteomes" id="UP000001554"/>
    </source>
</evidence>
<dbReference type="Gene3D" id="2.120.10.80">
    <property type="entry name" value="Kelch-type beta propeller"/>
    <property type="match status" value="1"/>
</dbReference>
<reference evidence="4" key="2">
    <citation type="submission" date="2025-08" db="UniProtKB">
        <authorList>
            <consortium name="RefSeq"/>
        </authorList>
    </citation>
    <scope>IDENTIFICATION</scope>
    <source>
        <strain evidence="4">S238N-H82</strain>
        <tissue evidence="4">Testes</tissue>
    </source>
</reference>
<dbReference type="PANTHER" id="PTHR24412:SF491">
    <property type="entry name" value="KELCH REPEAT AND BTB DOMAIN-CONTAINING PROTEIN 12"/>
    <property type="match status" value="1"/>
</dbReference>
<evidence type="ECO:0000256" key="1">
    <source>
        <dbReference type="ARBA" id="ARBA00022441"/>
    </source>
</evidence>
<dbReference type="KEGG" id="bfo:118425148"/>
<dbReference type="SUPFAM" id="SSF117281">
    <property type="entry name" value="Kelch motif"/>
    <property type="match status" value="1"/>
</dbReference>
<dbReference type="InterPro" id="IPR015915">
    <property type="entry name" value="Kelch-typ_b-propeller"/>
</dbReference>
<organism evidence="3 4">
    <name type="scientific">Branchiostoma floridae</name>
    <name type="common">Florida lancelet</name>
    <name type="synonym">Amphioxus</name>
    <dbReference type="NCBI Taxonomy" id="7739"/>
    <lineage>
        <taxon>Eukaryota</taxon>
        <taxon>Metazoa</taxon>
        <taxon>Chordata</taxon>
        <taxon>Cephalochordata</taxon>
        <taxon>Leptocardii</taxon>
        <taxon>Amphioxiformes</taxon>
        <taxon>Branchiostomatidae</taxon>
        <taxon>Branchiostoma</taxon>
    </lineage>
</organism>
<keyword evidence="1" id="KW-0880">Kelch repeat</keyword>
<name>A0A9J7LX41_BRAFL</name>
<dbReference type="GeneID" id="118425148"/>
<dbReference type="Proteomes" id="UP000001554">
    <property type="component" value="Chromosome 10"/>
</dbReference>
<evidence type="ECO:0000256" key="2">
    <source>
        <dbReference type="ARBA" id="ARBA00022737"/>
    </source>
</evidence>
<accession>A0A9J7LX41</accession>
<protein>
    <submittedName>
        <fullName evidence="4">Uncharacterized protein LOC118425148</fullName>
    </submittedName>
</protein>
<gene>
    <name evidence="4" type="primary">LOC118425148</name>
</gene>
<proteinExistence type="predicted"/>
<dbReference type="RefSeq" id="XP_035689865.1">
    <property type="nucleotide sequence ID" value="XM_035833972.1"/>
</dbReference>
<reference evidence="3" key="1">
    <citation type="journal article" date="2020" name="Nat. Ecol. Evol.">
        <title>Deeply conserved synteny resolves early events in vertebrate evolution.</title>
        <authorList>
            <person name="Simakov O."/>
            <person name="Marletaz F."/>
            <person name="Yue J.X."/>
            <person name="O'Connell B."/>
            <person name="Jenkins J."/>
            <person name="Brandt A."/>
            <person name="Calef R."/>
            <person name="Tung C.H."/>
            <person name="Huang T.K."/>
            <person name="Schmutz J."/>
            <person name="Satoh N."/>
            <person name="Yu J.K."/>
            <person name="Putnam N.H."/>
            <person name="Green R.E."/>
            <person name="Rokhsar D.S."/>
        </authorList>
    </citation>
    <scope>NUCLEOTIDE SEQUENCE [LARGE SCALE GENOMIC DNA]</scope>
    <source>
        <strain evidence="3">S238N-H82</strain>
    </source>
</reference>
<evidence type="ECO:0000313" key="4">
    <source>
        <dbReference type="RefSeq" id="XP_035689865.1"/>
    </source>
</evidence>
<dbReference type="PANTHER" id="PTHR24412">
    <property type="entry name" value="KELCH PROTEIN"/>
    <property type="match status" value="1"/>
</dbReference>
<keyword evidence="2" id="KW-0677">Repeat</keyword>
<dbReference type="OrthoDB" id="6359816at2759"/>
<dbReference type="AlphaFoldDB" id="A0A9J7LX41"/>